<gene>
    <name evidence="1" type="ORF">DFJ66_1245</name>
</gene>
<comment type="caution">
    <text evidence="1">The sequence shown here is derived from an EMBL/GenBank/DDBJ whole genome shotgun (WGS) entry which is preliminary data.</text>
</comment>
<sequence>MHGVDAFVGRLARVIDAEERAAVAAARAEPPYPFRATGPGTFVVIGPHLPAVGSLLRLGDVHGRVLRVDARTVTVEFDQPADVPPTGVLVPVAESFARHRSALRALRGHRLVVPLAEGVVAPFSPLDVPASGLDADQREALGRALAVPDLLVVLGGPGSGKTRLVEALRAAGVSTVDDVDRLAWPELVVRLVDLRRVVLVGEDRGVLAEIAARLPAANVVRLTRRREVPVEIAEFCARLCGQRPPTATGHVHRDDVFAGPLAFVDTSGLPARRRRERPTRRRGHGFYNPVEANLLARLAAHYDTAGRDWAVVVPHVAQAEEVTARLVAIIGAHDRLRRNVGAQDFRGGDRQVVLYGFTRDRANLDHTRAALRSTRAGEQLVLVGDLPALGLRDLVRERRGHDEVLAALTTRRA</sequence>
<evidence type="ECO:0008006" key="3">
    <source>
        <dbReference type="Google" id="ProtNLM"/>
    </source>
</evidence>
<proteinExistence type="predicted"/>
<dbReference type="RefSeq" id="WP_121218795.1">
    <property type="nucleotide sequence ID" value="NZ_JBIUBA010000071.1"/>
</dbReference>
<dbReference type="Proteomes" id="UP000272729">
    <property type="component" value="Unassembled WGS sequence"/>
</dbReference>
<dbReference type="SUPFAM" id="SSF52540">
    <property type="entry name" value="P-loop containing nucleoside triphosphate hydrolases"/>
    <property type="match status" value="1"/>
</dbReference>
<dbReference type="AlphaFoldDB" id="A0A495X4M9"/>
<name>A0A495X4M9_9PSEU</name>
<dbReference type="OrthoDB" id="3197455at2"/>
<keyword evidence="2" id="KW-1185">Reference proteome</keyword>
<dbReference type="EMBL" id="RBXR01000001">
    <property type="protein sequence ID" value="RKT68064.1"/>
    <property type="molecule type" value="Genomic_DNA"/>
</dbReference>
<protein>
    <recommendedName>
        <fullName evidence="3">AAA domain-containing protein</fullName>
    </recommendedName>
</protein>
<evidence type="ECO:0000313" key="1">
    <source>
        <dbReference type="EMBL" id="RKT68064.1"/>
    </source>
</evidence>
<reference evidence="1 2" key="1">
    <citation type="submission" date="2018-10" db="EMBL/GenBank/DDBJ databases">
        <title>Sequencing the genomes of 1000 actinobacteria strains.</title>
        <authorList>
            <person name="Klenk H.-P."/>
        </authorList>
    </citation>
    <scope>NUCLEOTIDE SEQUENCE [LARGE SCALE GENOMIC DNA]</scope>
    <source>
        <strain evidence="1 2">DSM 43911</strain>
    </source>
</reference>
<accession>A0A495X4M9</accession>
<dbReference type="InterPro" id="IPR027417">
    <property type="entry name" value="P-loop_NTPase"/>
</dbReference>
<dbReference type="Gene3D" id="3.40.50.300">
    <property type="entry name" value="P-loop containing nucleotide triphosphate hydrolases"/>
    <property type="match status" value="2"/>
</dbReference>
<evidence type="ECO:0000313" key="2">
    <source>
        <dbReference type="Proteomes" id="UP000272729"/>
    </source>
</evidence>
<organism evidence="1 2">
    <name type="scientific">Saccharothrix variisporea</name>
    <dbReference type="NCBI Taxonomy" id="543527"/>
    <lineage>
        <taxon>Bacteria</taxon>
        <taxon>Bacillati</taxon>
        <taxon>Actinomycetota</taxon>
        <taxon>Actinomycetes</taxon>
        <taxon>Pseudonocardiales</taxon>
        <taxon>Pseudonocardiaceae</taxon>
        <taxon>Saccharothrix</taxon>
    </lineage>
</organism>